<organism evidence="2 3">
    <name type="scientific">Granulibacter bethesdensis</name>
    <dbReference type="NCBI Taxonomy" id="364410"/>
    <lineage>
        <taxon>Bacteria</taxon>
        <taxon>Pseudomonadati</taxon>
        <taxon>Pseudomonadota</taxon>
        <taxon>Alphaproteobacteria</taxon>
        <taxon>Acetobacterales</taxon>
        <taxon>Acetobacteraceae</taxon>
        <taxon>Granulibacter</taxon>
    </lineage>
</organism>
<feature type="compositionally biased region" description="Basic and acidic residues" evidence="1">
    <location>
        <begin position="37"/>
        <end position="52"/>
    </location>
</feature>
<reference evidence="3" key="1">
    <citation type="submission" date="2016-11" db="EMBL/GenBank/DDBJ databases">
        <title>Comparative genomic and phenotypic analysis of Granulibacter bethesdensis clinical isolates from patients with chronic granulomatous disease.</title>
        <authorList>
            <person name="Zarember K.A."/>
            <person name="Porcella S.F."/>
            <person name="Chu J."/>
            <person name="Ding L."/>
            <person name="Dahlstrom E."/>
            <person name="Barbian K."/>
            <person name="Martens C."/>
            <person name="Sykora L."/>
            <person name="Kramer S."/>
            <person name="Pettinato A.M."/>
            <person name="Hong H."/>
            <person name="Wald G."/>
            <person name="Berg L.J."/>
            <person name="Rogge L.S."/>
            <person name="Greenberg D.E."/>
            <person name="Falcone E.L."/>
            <person name="Neves J.F."/>
            <person name="Simoes M.J."/>
            <person name="Casal M."/>
            <person name="Rodriguez-Lopez F.C."/>
            <person name="Zelazny A."/>
            <person name="Gallin J.I."/>
            <person name="Holland S.M."/>
        </authorList>
    </citation>
    <scope>NUCLEOTIDE SEQUENCE [LARGE SCALE GENOMIC DNA]</scope>
    <source>
        <strain evidence="3">NIH9.1</strain>
    </source>
</reference>
<dbReference type="AlphaFoldDB" id="A0AAC9K834"/>
<dbReference type="EMBL" id="CP018191">
    <property type="protein sequence ID" value="APH55351.1"/>
    <property type="molecule type" value="Genomic_DNA"/>
</dbReference>
<evidence type="ECO:0000256" key="1">
    <source>
        <dbReference type="SAM" id="MobiDB-lite"/>
    </source>
</evidence>
<dbReference type="Proteomes" id="UP000182373">
    <property type="component" value="Chromosome"/>
</dbReference>
<evidence type="ECO:0000313" key="2">
    <source>
        <dbReference type="EMBL" id="APH55351.1"/>
    </source>
</evidence>
<evidence type="ECO:0000313" key="3">
    <source>
        <dbReference type="Proteomes" id="UP000182373"/>
    </source>
</evidence>
<name>A0AAC9K834_9PROT</name>
<feature type="region of interest" description="Disordered" evidence="1">
    <location>
        <begin position="37"/>
        <end position="59"/>
    </location>
</feature>
<sequence>MSGVKSSYAAISGHGMKGMVGSSLRQQSCGRVLATMEHRLDDRRFRRGHDDDGGSDCAP</sequence>
<protein>
    <submittedName>
        <fullName evidence="2">Uncharacterized protein</fullName>
    </submittedName>
</protein>
<accession>A0AAC9K834</accession>
<proteinExistence type="predicted"/>
<gene>
    <name evidence="2" type="ORF">GbCGDNIH9_8301</name>
</gene>